<comment type="caution">
    <text evidence="1">The sequence shown here is derived from an EMBL/GenBank/DDBJ whole genome shotgun (WGS) entry which is preliminary data.</text>
</comment>
<name>A0ABV5QU15_9ACTN</name>
<reference evidence="1 2" key="1">
    <citation type="submission" date="2024-09" db="EMBL/GenBank/DDBJ databases">
        <authorList>
            <person name="Sun Q."/>
            <person name="Mori K."/>
        </authorList>
    </citation>
    <scope>NUCLEOTIDE SEQUENCE [LARGE SCALE GENOMIC DNA]</scope>
    <source>
        <strain evidence="1 2">JCM 4414</strain>
    </source>
</reference>
<gene>
    <name evidence="1" type="ORF">ACFFTP_22085</name>
</gene>
<accession>A0ABV5QU15</accession>
<dbReference type="EMBL" id="JBHMCT010000013">
    <property type="protein sequence ID" value="MFB9556869.1"/>
    <property type="molecule type" value="Genomic_DNA"/>
</dbReference>
<keyword evidence="2" id="KW-1185">Reference proteome</keyword>
<proteinExistence type="predicted"/>
<evidence type="ECO:0000313" key="1">
    <source>
        <dbReference type="EMBL" id="MFB9556869.1"/>
    </source>
</evidence>
<dbReference type="RefSeq" id="WP_345484685.1">
    <property type="nucleotide sequence ID" value="NZ_BAAAWU010000001.1"/>
</dbReference>
<protein>
    <submittedName>
        <fullName evidence="1">Uncharacterized protein</fullName>
    </submittedName>
</protein>
<organism evidence="1 2">
    <name type="scientific">Streptomyces roseoviridis</name>
    <dbReference type="NCBI Taxonomy" id="67361"/>
    <lineage>
        <taxon>Bacteria</taxon>
        <taxon>Bacillati</taxon>
        <taxon>Actinomycetota</taxon>
        <taxon>Actinomycetes</taxon>
        <taxon>Kitasatosporales</taxon>
        <taxon>Streptomycetaceae</taxon>
        <taxon>Streptomyces</taxon>
    </lineage>
</organism>
<evidence type="ECO:0000313" key="2">
    <source>
        <dbReference type="Proteomes" id="UP001589716"/>
    </source>
</evidence>
<dbReference type="Proteomes" id="UP001589716">
    <property type="component" value="Unassembled WGS sequence"/>
</dbReference>
<sequence length="170" mass="19468">MKYSSDPLLRKLALEAAQYVTTDTGRMHKDDLLDVLCDRMREHDDLQGAVLRKAAQSLMRDLGERRSPRRNRKTGGLYHPDSIIKLGNGIWVWMKNTTPTDMTQWGLISARNTVRTITAAAETQQYIHERTDAFRANPGFASLHPLEQVVFDYQQDTLDDVDWALGHDEL</sequence>